<gene>
    <name evidence="1" type="ORF">K788_0006538</name>
</gene>
<evidence type="ECO:0000313" key="1">
    <source>
        <dbReference type="EMBL" id="ALL64468.1"/>
    </source>
</evidence>
<dbReference type="AlphaFoldDB" id="A0A0P0R8E8"/>
<sequence>MVERIRRTGHACLLSTGVGAAALHAGLTQSSLLWKCRTAVRDSKLSTRAE</sequence>
<reference evidence="1 2" key="1">
    <citation type="journal article" date="2014" name="Genome Announc.">
        <title>Draft Genome Sequence of the Haloacid-Degrading Burkholderia caribensis Strain MBA4.</title>
        <authorList>
            <person name="Pan Y."/>
            <person name="Kong K.F."/>
            <person name="Tsang J.S."/>
        </authorList>
    </citation>
    <scope>NUCLEOTIDE SEQUENCE [LARGE SCALE GENOMIC DNA]</scope>
    <source>
        <strain evidence="1 2">MBA4</strain>
    </source>
</reference>
<evidence type="ECO:0000313" key="2">
    <source>
        <dbReference type="Proteomes" id="UP000019146"/>
    </source>
</evidence>
<name>A0A0P0R8E8_9BURK</name>
<dbReference type="EMBL" id="CP012746">
    <property type="protein sequence ID" value="ALL64468.1"/>
    <property type="molecule type" value="Genomic_DNA"/>
</dbReference>
<proteinExistence type="predicted"/>
<protein>
    <submittedName>
        <fullName evidence="1">Uncharacterized protein</fullName>
    </submittedName>
</protein>
<accession>A0A0P0R8E8</accession>
<dbReference type="Proteomes" id="UP000019146">
    <property type="component" value="Chromosome 1"/>
</dbReference>
<dbReference type="KEGG" id="bcai:K788_0006538"/>
<organism evidence="1 2">
    <name type="scientific">Paraburkholderia caribensis MBA4</name>
    <dbReference type="NCBI Taxonomy" id="1323664"/>
    <lineage>
        <taxon>Bacteria</taxon>
        <taxon>Pseudomonadati</taxon>
        <taxon>Pseudomonadota</taxon>
        <taxon>Betaproteobacteria</taxon>
        <taxon>Burkholderiales</taxon>
        <taxon>Burkholderiaceae</taxon>
        <taxon>Paraburkholderia</taxon>
    </lineage>
</organism>